<organism evidence="4 5">
    <name type="scientific">Daphnia sinensis</name>
    <dbReference type="NCBI Taxonomy" id="1820382"/>
    <lineage>
        <taxon>Eukaryota</taxon>
        <taxon>Metazoa</taxon>
        <taxon>Ecdysozoa</taxon>
        <taxon>Arthropoda</taxon>
        <taxon>Crustacea</taxon>
        <taxon>Branchiopoda</taxon>
        <taxon>Diplostraca</taxon>
        <taxon>Cladocera</taxon>
        <taxon>Anomopoda</taxon>
        <taxon>Daphniidae</taxon>
        <taxon>Daphnia</taxon>
        <taxon>Daphnia similis group</taxon>
    </lineage>
</organism>
<dbReference type="InterPro" id="IPR051589">
    <property type="entry name" value="Sialate-O-sulfotransferase"/>
</dbReference>
<keyword evidence="2" id="KW-1133">Transmembrane helix</keyword>
<feature type="transmembrane region" description="Helical" evidence="2">
    <location>
        <begin position="6"/>
        <end position="31"/>
    </location>
</feature>
<dbReference type="GO" id="GO:0008146">
    <property type="term" value="F:sulfotransferase activity"/>
    <property type="evidence" value="ECO:0007669"/>
    <property type="project" value="InterPro"/>
</dbReference>
<feature type="domain" description="Sulfotransferase" evidence="3">
    <location>
        <begin position="92"/>
        <end position="258"/>
    </location>
</feature>
<dbReference type="Gene3D" id="3.40.50.300">
    <property type="entry name" value="P-loop containing nucleotide triphosphate hydrolases"/>
    <property type="match status" value="1"/>
</dbReference>
<evidence type="ECO:0000259" key="3">
    <source>
        <dbReference type="Pfam" id="PF00685"/>
    </source>
</evidence>
<dbReference type="InterPro" id="IPR000863">
    <property type="entry name" value="Sulfotransferase_dom"/>
</dbReference>
<proteinExistence type="inferred from homology"/>
<dbReference type="PANTHER" id="PTHR45964">
    <property type="entry name" value="WSCD FAMILY MEMBER CG9164"/>
    <property type="match status" value="1"/>
</dbReference>
<evidence type="ECO:0000313" key="4">
    <source>
        <dbReference type="EMBL" id="KAI9562682.1"/>
    </source>
</evidence>
<reference evidence="4 5" key="1">
    <citation type="submission" date="2022-05" db="EMBL/GenBank/DDBJ databases">
        <title>A multi-omics perspective on studying reproductive biology in Daphnia sinensis.</title>
        <authorList>
            <person name="Jia J."/>
        </authorList>
    </citation>
    <scope>NUCLEOTIDE SEQUENCE [LARGE SCALE GENOMIC DNA]</scope>
    <source>
        <strain evidence="4 5">WSL</strain>
    </source>
</reference>
<dbReference type="PANTHER" id="PTHR45964:SF9">
    <property type="entry name" value="SULFOTRANSFERASE"/>
    <property type="match status" value="1"/>
</dbReference>
<dbReference type="EMBL" id="WJBH02000002">
    <property type="protein sequence ID" value="KAI9562682.1"/>
    <property type="molecule type" value="Genomic_DNA"/>
</dbReference>
<sequence>MTVNGGNLNVVCASISVALLWIFATSLLYSFNVLELKWTSRLMAVTDVKRHPLFPAHSVGVDTKIYPWIGDPTCQHYPVQFAENQSRPKWALTSFPGSGVTWARQLIEGTVHGTREPPIFSTGHYGNWADLNCNCTILIKDHDGTQVNNIVDYLETTSNLTSNPAWRDYYRHRGILLLRNPIDALFTYAHYLLSGNDQQGTGSPEDFTGPHWDVHVEYVAYAWADHAERWIQNIKEGTVIFYERLLHDTENELRRLLKAIRFVNPHHPPVDPERMHCTLKHKHRLDRKRTKKPTVPLSSKHYARLMSSIDKVQRMLLRRGWPPLPLDLYDLREPEATSTAVQHFKDRDSQ</sequence>
<dbReference type="Proteomes" id="UP000820818">
    <property type="component" value="Linkage Group LG2"/>
</dbReference>
<comment type="similarity">
    <text evidence="1">Belongs to the WSCD family.</text>
</comment>
<dbReference type="AlphaFoldDB" id="A0AAD5PX69"/>
<keyword evidence="2" id="KW-0812">Transmembrane</keyword>
<dbReference type="Pfam" id="PF00685">
    <property type="entry name" value="Sulfotransfer_1"/>
    <property type="match status" value="1"/>
</dbReference>
<protein>
    <recommendedName>
        <fullName evidence="3">Sulfotransferase domain-containing protein</fullName>
    </recommendedName>
</protein>
<dbReference type="SUPFAM" id="SSF52540">
    <property type="entry name" value="P-loop containing nucleoside triphosphate hydrolases"/>
    <property type="match status" value="1"/>
</dbReference>
<evidence type="ECO:0000313" key="5">
    <source>
        <dbReference type="Proteomes" id="UP000820818"/>
    </source>
</evidence>
<gene>
    <name evidence="4" type="ORF">GHT06_010136</name>
</gene>
<dbReference type="InterPro" id="IPR027417">
    <property type="entry name" value="P-loop_NTPase"/>
</dbReference>
<name>A0AAD5PX69_9CRUS</name>
<comment type="caution">
    <text evidence="4">The sequence shown here is derived from an EMBL/GenBank/DDBJ whole genome shotgun (WGS) entry which is preliminary data.</text>
</comment>
<accession>A0AAD5PX69</accession>
<keyword evidence="5" id="KW-1185">Reference proteome</keyword>
<keyword evidence="2" id="KW-0472">Membrane</keyword>
<evidence type="ECO:0000256" key="2">
    <source>
        <dbReference type="SAM" id="Phobius"/>
    </source>
</evidence>
<evidence type="ECO:0000256" key="1">
    <source>
        <dbReference type="ARBA" id="ARBA00010236"/>
    </source>
</evidence>